<reference evidence="1 2" key="1">
    <citation type="submission" date="2020-10" db="EMBL/GenBank/DDBJ databases">
        <title>Complete genome sequence of Cupriavidus basilensis CCUG 49340T.</title>
        <authorList>
            <person name="Salva-Serra F."/>
            <person name="Donoso R.A."/>
            <person name="Cho K.H."/>
            <person name="Yoo J.A."/>
            <person name="Lee K."/>
            <person name="Yoon S.-H."/>
            <person name="Perez-Pantoja D."/>
            <person name="Moore E.R.B."/>
        </authorList>
    </citation>
    <scope>NUCLEOTIDE SEQUENCE [LARGE SCALE GENOMIC DNA]</scope>
    <source>
        <strain evidence="2">CCUG 49340</strain>
    </source>
</reference>
<organism evidence="1 2">
    <name type="scientific">Cupriavidus basilensis</name>
    <dbReference type="NCBI Taxonomy" id="68895"/>
    <lineage>
        <taxon>Bacteria</taxon>
        <taxon>Pseudomonadati</taxon>
        <taxon>Pseudomonadota</taxon>
        <taxon>Betaproteobacteria</taxon>
        <taxon>Burkholderiales</taxon>
        <taxon>Burkholderiaceae</taxon>
        <taxon>Cupriavidus</taxon>
    </lineage>
</organism>
<evidence type="ECO:0000313" key="2">
    <source>
        <dbReference type="Proteomes" id="UP000397656"/>
    </source>
</evidence>
<dbReference type="EMBL" id="CP062803">
    <property type="protein sequence ID" value="QOT76593.1"/>
    <property type="molecule type" value="Genomic_DNA"/>
</dbReference>
<gene>
    <name evidence="1" type="ORF">F7R26_000295</name>
</gene>
<accession>A0A643FXB9</accession>
<dbReference type="RefSeq" id="WP_150985382.1">
    <property type="nucleotide sequence ID" value="NZ_CP062803.1"/>
</dbReference>
<protein>
    <submittedName>
        <fullName evidence="1">Uncharacterized protein</fullName>
    </submittedName>
</protein>
<dbReference type="Proteomes" id="UP000397656">
    <property type="component" value="Chromosome 1"/>
</dbReference>
<evidence type="ECO:0000313" key="1">
    <source>
        <dbReference type="EMBL" id="QOT76593.1"/>
    </source>
</evidence>
<name>A0A643FXB9_9BURK</name>
<sequence length="253" mass="26752">MHQNDPLDMTIATIGHDVLTPIKPLRVAIQRWGFSAEEVQGVIMDCPTFAGAVEWMQAGHAGPRADVVVHLVDAARLTGANGGAMWNAMGPVQAMRKARNTGSLEIALVLGAASQLPAVRAGSWILAGSRSLASALGILLRSTLDPATLLAEGSEPLSWLRELASLDTTCLLLQQTDPAPERLAGKIEEDLVALIGGGYAAPSWISIAGPSAAIAALRQRTGVIARRLRYSARPFEKASADLVVAFPWPDLVR</sequence>
<dbReference type="GeneID" id="98399315"/>
<proteinExistence type="predicted"/>
<dbReference type="AlphaFoldDB" id="A0A643FXB9"/>